<dbReference type="Proteomes" id="UP000217736">
    <property type="component" value="Chromosome"/>
</dbReference>
<dbReference type="KEGG" id="mshg:MSG_00111"/>
<proteinExistence type="predicted"/>
<evidence type="ECO:0000313" key="1">
    <source>
        <dbReference type="EMBL" id="BAX90278.1"/>
    </source>
</evidence>
<protein>
    <submittedName>
        <fullName evidence="1">Uncharacterized protein</fullName>
    </submittedName>
</protein>
<dbReference type="EMBL" id="AP018164">
    <property type="protein sequence ID" value="BAX90278.1"/>
    <property type="molecule type" value="Genomic_DNA"/>
</dbReference>
<sequence>MLCAEINVVLVGRLYPRALLAVFTDDTELTSADRRMYTSRAKAGRVKDVQRVSVRFGGLKRKVTPAP</sequence>
<dbReference type="AlphaFoldDB" id="A0A1Z4EBE5"/>
<organism evidence="1 2">
    <name type="scientific">Mycobacterium shigaense</name>
    <dbReference type="NCBI Taxonomy" id="722731"/>
    <lineage>
        <taxon>Bacteria</taxon>
        <taxon>Bacillati</taxon>
        <taxon>Actinomycetota</taxon>
        <taxon>Actinomycetes</taxon>
        <taxon>Mycobacteriales</taxon>
        <taxon>Mycobacteriaceae</taxon>
        <taxon>Mycobacterium</taxon>
        <taxon>Mycobacterium simiae complex</taxon>
    </lineage>
</organism>
<keyword evidence="2" id="KW-1185">Reference proteome</keyword>
<name>A0A1Z4EBE5_9MYCO</name>
<reference evidence="2" key="1">
    <citation type="submission" date="2017-06" db="EMBL/GenBank/DDBJ databases">
        <title>Complete Genome Sequence of Mycobacterium shigaense.</title>
        <authorList>
            <person name="Fukano H."/>
            <person name="Yoshida M."/>
            <person name="Kazumi Y."/>
            <person name="Ogura Y."/>
            <person name="Mitarai S."/>
            <person name="Hayashi T."/>
            <person name="Hoshino Y."/>
        </authorList>
    </citation>
    <scope>NUCLEOTIDE SEQUENCE [LARGE SCALE GENOMIC DNA]</scope>
    <source>
        <strain evidence="2">UN-152</strain>
    </source>
</reference>
<evidence type="ECO:0000313" key="2">
    <source>
        <dbReference type="Proteomes" id="UP000217736"/>
    </source>
</evidence>
<gene>
    <name evidence="1" type="ORF">MSG_00111</name>
</gene>
<accession>A0A1Z4EBE5</accession>